<dbReference type="Proteomes" id="UP000004263">
    <property type="component" value="Unassembled WGS sequence"/>
</dbReference>
<evidence type="ECO:0000313" key="1">
    <source>
        <dbReference type="EMBL" id="EAT13955.1"/>
    </source>
</evidence>
<dbReference type="AlphaFoldDB" id="Q1N5I7"/>
<gene>
    <name evidence="1" type="ORF">RED65_11194</name>
</gene>
<dbReference type="HOGENOM" id="CLU_1487611_0_0_6"/>
<protein>
    <submittedName>
        <fullName evidence="1">Uncharacterized protein</fullName>
    </submittedName>
</protein>
<dbReference type="SUPFAM" id="SSF46689">
    <property type="entry name" value="Homeodomain-like"/>
    <property type="match status" value="1"/>
</dbReference>
<dbReference type="STRING" id="207949.RED65_11194"/>
<reference evidence="1 2" key="1">
    <citation type="submission" date="2006-03" db="EMBL/GenBank/DDBJ databases">
        <authorList>
            <person name="Pinhassi J."/>
            <person name="Pedros-Alio C."/>
            <person name="Ferriera S."/>
            <person name="Johnson J."/>
            <person name="Kravitz S."/>
            <person name="Halpern A."/>
            <person name="Remington K."/>
            <person name="Beeson K."/>
            <person name="Tran B."/>
            <person name="Rogers Y.-H."/>
            <person name="Friedman R."/>
            <person name="Venter J.C."/>
        </authorList>
    </citation>
    <scope>NUCLEOTIDE SEQUENCE [LARGE SCALE GENOMIC DNA]</scope>
    <source>
        <strain evidence="1 2">RED65</strain>
    </source>
</reference>
<comment type="caution">
    <text evidence="1">The sequence shown here is derived from an EMBL/GenBank/DDBJ whole genome shotgun (WGS) entry which is preliminary data.</text>
</comment>
<keyword evidence="2" id="KW-1185">Reference proteome</keyword>
<accession>Q1N5I7</accession>
<sequence>MEKSTKQAVLLGARQCFFQHGYSASNMTLISQYTGYSRVTVHKYLHNKDDAFRQVCQDFQINATQASQLVLEEHEFDCWQSIRQVMLIWMTPTFEEVSDEQVMGDLKYHAQTIAKDIFDEARKSVSNMCAQLLNRGIQRNEIQLSKLGITSNQLSDILVACLDGVRGHMANQEVKAACDNILKIYELATQAR</sequence>
<dbReference type="InterPro" id="IPR009057">
    <property type="entry name" value="Homeodomain-like_sf"/>
</dbReference>
<dbReference type="OrthoDB" id="5816932at2"/>
<name>Q1N5I7_9GAMM</name>
<dbReference type="Gene3D" id="1.10.357.10">
    <property type="entry name" value="Tetracycline Repressor, domain 2"/>
    <property type="match status" value="1"/>
</dbReference>
<dbReference type="EMBL" id="AAQH01000001">
    <property type="protein sequence ID" value="EAT13955.1"/>
    <property type="molecule type" value="Genomic_DNA"/>
</dbReference>
<proteinExistence type="predicted"/>
<organism evidence="1 2">
    <name type="scientific">Bermanella marisrubri</name>
    <dbReference type="NCBI Taxonomy" id="207949"/>
    <lineage>
        <taxon>Bacteria</taxon>
        <taxon>Pseudomonadati</taxon>
        <taxon>Pseudomonadota</taxon>
        <taxon>Gammaproteobacteria</taxon>
        <taxon>Oceanospirillales</taxon>
        <taxon>Oceanospirillaceae</taxon>
        <taxon>Bermanella</taxon>
    </lineage>
</organism>
<evidence type="ECO:0000313" key="2">
    <source>
        <dbReference type="Proteomes" id="UP000004263"/>
    </source>
</evidence>
<dbReference type="RefSeq" id="WP_007017373.1">
    <property type="nucleotide sequence ID" value="NZ_CH724113.1"/>
</dbReference>